<evidence type="ECO:0000313" key="1">
    <source>
        <dbReference type="EMBL" id="GHF68304.1"/>
    </source>
</evidence>
<sequence>MMPIAPAPTIKTVGIGDVLLGISAPVVECGGTTAGCCADAATLQLTDSVRILPMWSGEVGGGQLALG</sequence>
<reference evidence="1" key="1">
    <citation type="journal article" date="2014" name="Int. J. Syst. Evol. Microbiol.">
        <title>Complete genome sequence of Corynebacterium casei LMG S-19264T (=DSM 44701T), isolated from a smear-ripened cheese.</title>
        <authorList>
            <consortium name="US DOE Joint Genome Institute (JGI-PGF)"/>
            <person name="Walter F."/>
            <person name="Albersmeier A."/>
            <person name="Kalinowski J."/>
            <person name="Ruckert C."/>
        </authorList>
    </citation>
    <scope>NUCLEOTIDE SEQUENCE</scope>
    <source>
        <strain evidence="1">CGMCC 4.7679</strain>
    </source>
</reference>
<dbReference type="EMBL" id="BNAV01000007">
    <property type="protein sequence ID" value="GHF68304.1"/>
    <property type="molecule type" value="Genomic_DNA"/>
</dbReference>
<protein>
    <submittedName>
        <fullName evidence="1">Uncharacterized protein</fullName>
    </submittedName>
</protein>
<accession>A0A8H9J3A0</accession>
<comment type="caution">
    <text evidence="1">The sequence shown here is derived from an EMBL/GenBank/DDBJ whole genome shotgun (WGS) entry which is preliminary data.</text>
</comment>
<dbReference type="Proteomes" id="UP000658656">
    <property type="component" value="Unassembled WGS sequence"/>
</dbReference>
<organism evidence="1 2">
    <name type="scientific">Amycolatopsis bartoniae</name>
    <dbReference type="NCBI Taxonomy" id="941986"/>
    <lineage>
        <taxon>Bacteria</taxon>
        <taxon>Bacillati</taxon>
        <taxon>Actinomycetota</taxon>
        <taxon>Actinomycetes</taxon>
        <taxon>Pseudonocardiales</taxon>
        <taxon>Pseudonocardiaceae</taxon>
        <taxon>Amycolatopsis</taxon>
    </lineage>
</organism>
<gene>
    <name evidence="1" type="ORF">GCM10017566_47660</name>
</gene>
<dbReference type="AlphaFoldDB" id="A0A8H9J3A0"/>
<reference evidence="1" key="2">
    <citation type="submission" date="2020-09" db="EMBL/GenBank/DDBJ databases">
        <authorList>
            <person name="Sun Q."/>
            <person name="Zhou Y."/>
        </authorList>
    </citation>
    <scope>NUCLEOTIDE SEQUENCE</scope>
    <source>
        <strain evidence="1">CGMCC 4.7679</strain>
    </source>
</reference>
<proteinExistence type="predicted"/>
<keyword evidence="2" id="KW-1185">Reference proteome</keyword>
<evidence type="ECO:0000313" key="2">
    <source>
        <dbReference type="Proteomes" id="UP000658656"/>
    </source>
</evidence>
<name>A0A8H9J3A0_9PSEU</name>